<dbReference type="EMBL" id="VSSQ01001884">
    <property type="protein sequence ID" value="MPM11825.1"/>
    <property type="molecule type" value="Genomic_DNA"/>
</dbReference>
<evidence type="ECO:0000313" key="3">
    <source>
        <dbReference type="EMBL" id="MPM11825.1"/>
    </source>
</evidence>
<dbReference type="SUPFAM" id="SSF52540">
    <property type="entry name" value="P-loop containing nucleoside triphosphate hydrolases"/>
    <property type="match status" value="1"/>
</dbReference>
<evidence type="ECO:0000259" key="2">
    <source>
        <dbReference type="Pfam" id="PF13635"/>
    </source>
</evidence>
<organism evidence="3">
    <name type="scientific">bioreactor metagenome</name>
    <dbReference type="NCBI Taxonomy" id="1076179"/>
    <lineage>
        <taxon>unclassified sequences</taxon>
        <taxon>metagenomes</taxon>
        <taxon>ecological metagenomes</taxon>
    </lineage>
</organism>
<protein>
    <recommendedName>
        <fullName evidence="4">AAA domain-containing protein</fullName>
    </recommendedName>
</protein>
<dbReference type="AlphaFoldDB" id="A0A644X6Q4"/>
<comment type="caution">
    <text evidence="3">The sequence shown here is derived from an EMBL/GenBank/DDBJ whole genome shotgun (WGS) entry which is preliminary data.</text>
</comment>
<reference evidence="3" key="1">
    <citation type="submission" date="2019-08" db="EMBL/GenBank/DDBJ databases">
        <authorList>
            <person name="Kucharzyk K."/>
            <person name="Murdoch R.W."/>
            <person name="Higgins S."/>
            <person name="Loffler F."/>
        </authorList>
    </citation>
    <scope>NUCLEOTIDE SEQUENCE</scope>
</reference>
<dbReference type="PANTHER" id="PTHR33295:SF20">
    <property type="entry name" value="ATPASE"/>
    <property type="match status" value="1"/>
</dbReference>
<evidence type="ECO:0008006" key="4">
    <source>
        <dbReference type="Google" id="ProtNLM"/>
    </source>
</evidence>
<accession>A0A644X6Q4</accession>
<gene>
    <name evidence="3" type="ORF">SDC9_58176</name>
</gene>
<dbReference type="InterPro" id="IPR027417">
    <property type="entry name" value="P-loop_NTPase"/>
</dbReference>
<dbReference type="InterPro" id="IPR041682">
    <property type="entry name" value="AAA_14"/>
</dbReference>
<feature type="domain" description="AAA" evidence="1">
    <location>
        <begin position="26"/>
        <end position="156"/>
    </location>
</feature>
<dbReference type="Pfam" id="PF13173">
    <property type="entry name" value="AAA_14"/>
    <property type="match status" value="1"/>
</dbReference>
<feature type="domain" description="DUF4143" evidence="2">
    <location>
        <begin position="206"/>
        <end position="354"/>
    </location>
</feature>
<dbReference type="PANTHER" id="PTHR33295">
    <property type="entry name" value="ATPASE"/>
    <property type="match status" value="1"/>
</dbReference>
<proteinExistence type="predicted"/>
<evidence type="ECO:0000259" key="1">
    <source>
        <dbReference type="Pfam" id="PF13173"/>
    </source>
</evidence>
<name>A0A644X6Q4_9ZZZZ</name>
<dbReference type="Pfam" id="PF13635">
    <property type="entry name" value="DUF4143"/>
    <property type="match status" value="1"/>
</dbReference>
<sequence length="407" mass="46910">MNTQEQPLMPRKEYLKQLIAWREKHLIKVITGVRRCGKSTLFSLYIKYLKQQGVRDRQIISINLEDIEFEHLLDYHSLYRYIKELLQNDCFTYVFIDEIQQCKGFEKAVDSLFIKNNVDLYITGSNAYMLSGELATLLSGRYVEIQMLPLSFREYLEFSHASLDNLTPSFNRYLKQGSFPYVPMLEQQDSIIRTYIEGIYTTILIKDVAQRKAITDVSLLERIIKFLGSSIGSPISAKKICDTLISSGRKVSVNTIDIYLQALLDSYIFYKVDRYDIKGKNFLKTLSKYYIVDLGLRNNLLASSESDIGHQIENIVYLELIRRGYQVSIGKLTDKEVDFVAKSQEGLSYFQVSASVLDENTLKRELAPLQAIRDNHPKTLLTLDEIGAGSNYEGIQQKNLLQWLVTS</sequence>
<dbReference type="InterPro" id="IPR025420">
    <property type="entry name" value="DUF4143"/>
</dbReference>